<dbReference type="Pfam" id="PF12998">
    <property type="entry name" value="ING"/>
    <property type="match status" value="2"/>
</dbReference>
<dbReference type="PANTHER" id="PTHR10333">
    <property type="entry name" value="INHIBITOR OF GROWTH PROTEIN"/>
    <property type="match status" value="1"/>
</dbReference>
<dbReference type="Proteomes" id="UP000053392">
    <property type="component" value="Unassembled WGS sequence"/>
</dbReference>
<feature type="region of interest" description="Disordered" evidence="2">
    <location>
        <begin position="329"/>
        <end position="416"/>
    </location>
</feature>
<gene>
    <name evidence="4" type="ORF">I313_02096</name>
</gene>
<evidence type="ECO:0000256" key="2">
    <source>
        <dbReference type="SAM" id="MobiDB-lite"/>
    </source>
</evidence>
<evidence type="ECO:0000259" key="3">
    <source>
        <dbReference type="SMART" id="SM01408"/>
    </source>
</evidence>
<dbReference type="GO" id="GO:0006355">
    <property type="term" value="P:regulation of DNA-templated transcription"/>
    <property type="evidence" value="ECO:0007669"/>
    <property type="project" value="TreeGrafter"/>
</dbReference>
<protein>
    <submittedName>
        <fullName evidence="4">PHD-finger protein</fullName>
    </submittedName>
</protein>
<organism evidence="4 5">
    <name type="scientific">Cryptococcus deuterogattii Ram5</name>
    <dbReference type="NCBI Taxonomy" id="1296110"/>
    <lineage>
        <taxon>Eukaryota</taxon>
        <taxon>Fungi</taxon>
        <taxon>Dikarya</taxon>
        <taxon>Basidiomycota</taxon>
        <taxon>Agaricomycotina</taxon>
        <taxon>Tremellomycetes</taxon>
        <taxon>Tremellales</taxon>
        <taxon>Cryptococcaceae</taxon>
        <taxon>Cryptococcus</taxon>
        <taxon>Cryptococcus gattii species complex</taxon>
    </lineage>
</organism>
<dbReference type="GO" id="GO:0005634">
    <property type="term" value="C:nucleus"/>
    <property type="evidence" value="ECO:0007669"/>
    <property type="project" value="TreeGrafter"/>
</dbReference>
<dbReference type="AlphaFoldDB" id="A0A0D0V5M7"/>
<keyword evidence="5" id="KW-1185">Reference proteome</keyword>
<dbReference type="EMBL" id="KN847899">
    <property type="protein sequence ID" value="KIR41934.1"/>
    <property type="molecule type" value="Genomic_DNA"/>
</dbReference>
<feature type="compositionally biased region" description="Basic residues" evidence="2">
    <location>
        <begin position="1"/>
        <end position="14"/>
    </location>
</feature>
<dbReference type="HOGENOM" id="CLU_031900_8_0_1"/>
<reference evidence="4 5" key="1">
    <citation type="submission" date="2015-01" db="EMBL/GenBank/DDBJ databases">
        <title>The Genome Sequence of Cryptococcus gattii Ram5.</title>
        <authorList>
            <consortium name="The Broad Institute Genomics Platform"/>
            <person name="Cuomo C."/>
            <person name="Litvintseva A."/>
            <person name="Chen Y."/>
            <person name="Heitman J."/>
            <person name="Sun S."/>
            <person name="Springer D."/>
            <person name="Dromer F."/>
            <person name="Young S."/>
            <person name="Zeng Q."/>
            <person name="Gargeya S."/>
            <person name="Abouelleil A."/>
            <person name="Alvarado L."/>
            <person name="Chapman S.B."/>
            <person name="Gainer-Dewar J."/>
            <person name="Goldberg J."/>
            <person name="Griggs A."/>
            <person name="Gujja S."/>
            <person name="Hansen M."/>
            <person name="Howarth C."/>
            <person name="Imamovic A."/>
            <person name="Larimer J."/>
            <person name="Murphy C."/>
            <person name="Naylor J."/>
            <person name="Pearson M."/>
            <person name="Priest M."/>
            <person name="Roberts A."/>
            <person name="Saif S."/>
            <person name="Shea T."/>
            <person name="Sykes S."/>
            <person name="Wortman J."/>
            <person name="Nusbaum C."/>
            <person name="Birren B."/>
        </authorList>
    </citation>
    <scope>NUCLEOTIDE SEQUENCE [LARGE SCALE GENOMIC DNA]</scope>
    <source>
        <strain evidence="4 5">Ram5</strain>
    </source>
</reference>
<feature type="region of interest" description="Disordered" evidence="2">
    <location>
        <begin position="243"/>
        <end position="267"/>
    </location>
</feature>
<dbReference type="GO" id="GO:0006325">
    <property type="term" value="P:chromatin organization"/>
    <property type="evidence" value="ECO:0007669"/>
    <property type="project" value="UniProtKB-KW"/>
</dbReference>
<dbReference type="Gene3D" id="6.10.140.1740">
    <property type="match status" value="1"/>
</dbReference>
<feature type="domain" description="Inhibitor of growth protein N-terminal histone-binding" evidence="3">
    <location>
        <begin position="78"/>
        <end position="309"/>
    </location>
</feature>
<proteinExistence type="predicted"/>
<accession>A0A0D0V5M7</accession>
<name>A0A0D0V5M7_9TREE</name>
<evidence type="ECO:0000256" key="1">
    <source>
        <dbReference type="ARBA" id="ARBA00022853"/>
    </source>
</evidence>
<feature type="region of interest" description="Disordered" evidence="2">
    <location>
        <begin position="208"/>
        <end position="230"/>
    </location>
</feature>
<feature type="compositionally biased region" description="Basic residues" evidence="2">
    <location>
        <begin position="376"/>
        <end position="387"/>
    </location>
</feature>
<feature type="region of interest" description="Disordered" evidence="2">
    <location>
        <begin position="1"/>
        <end position="73"/>
    </location>
</feature>
<dbReference type="InterPro" id="IPR028651">
    <property type="entry name" value="ING_fam"/>
</dbReference>
<evidence type="ECO:0000313" key="4">
    <source>
        <dbReference type="EMBL" id="KIR41934.1"/>
    </source>
</evidence>
<dbReference type="OrthoDB" id="5411773at2759"/>
<evidence type="ECO:0000313" key="5">
    <source>
        <dbReference type="Proteomes" id="UP000053392"/>
    </source>
</evidence>
<dbReference type="SMART" id="SM01408">
    <property type="entry name" value="ING"/>
    <property type="match status" value="1"/>
</dbReference>
<keyword evidence="1" id="KW-0156">Chromatin regulator</keyword>
<feature type="region of interest" description="Disordered" evidence="2">
    <location>
        <begin position="108"/>
        <end position="184"/>
    </location>
</feature>
<feature type="compositionally biased region" description="Acidic residues" evidence="2">
    <location>
        <begin position="64"/>
        <end position="73"/>
    </location>
</feature>
<dbReference type="InterPro" id="IPR024610">
    <property type="entry name" value="ING_N_histone-binding"/>
</dbReference>
<feature type="compositionally biased region" description="Basic and acidic residues" evidence="2">
    <location>
        <begin position="32"/>
        <end position="44"/>
    </location>
</feature>
<sequence>MSRLPPAKRARRSTRAISSISGQPEAGPSRSVNDESPTKLDRGKGKAKATITQAQEKQGKQSEEEKDTTEELEAWQDFAADHYETVEQLPLELHRNFRLLRELDDGTLALEQPRSSSTPPKEAAFENSNREEDIIDAEMAEETLPLHEISEEGEESVVPTSGTAEPVNSAEPSLDPSLTNEKQREPGMPIADGAGGLIISCVPEPQREAPARAKFPPLPSSPIAQPSGAFKNDVQNIDSLAQTAAPREHSSSTPLKASRPPGPHSLLPEISRLVREIVRTSDEKVAVAIGAYNAVDRHIRALDSALTAQEASILLGLRPSTLPSNAVDEALDQEGGTGKTGTGQVLDGRSRGQGIDDVVGEGEDGEVTLGMGGGGSRKKGKKRKGKPKQSESQGENEEVKAEEHWNIPPDPTTSAH</sequence>
<dbReference type="PANTHER" id="PTHR10333:SF42">
    <property type="entry name" value="INHIBITOR OF GROWTH PROTEIN 5"/>
    <property type="match status" value="1"/>
</dbReference>